<evidence type="ECO:0000313" key="5">
    <source>
        <dbReference type="EMBL" id="KXS14197.1"/>
    </source>
</evidence>
<evidence type="ECO:0000313" key="6">
    <source>
        <dbReference type="Proteomes" id="UP000070544"/>
    </source>
</evidence>
<protein>
    <recommendedName>
        <fullName evidence="4">60S ribosomal protein L13</fullName>
    </recommendedName>
</protein>
<dbReference type="PROSITE" id="PS01104">
    <property type="entry name" value="RIBOSOMAL_L13E"/>
    <property type="match status" value="1"/>
</dbReference>
<organism evidence="5 6">
    <name type="scientific">Gonapodya prolifera (strain JEL478)</name>
    <name type="common">Monoblepharis prolifera</name>
    <dbReference type="NCBI Taxonomy" id="1344416"/>
    <lineage>
        <taxon>Eukaryota</taxon>
        <taxon>Fungi</taxon>
        <taxon>Fungi incertae sedis</taxon>
        <taxon>Chytridiomycota</taxon>
        <taxon>Chytridiomycota incertae sedis</taxon>
        <taxon>Monoblepharidomycetes</taxon>
        <taxon>Monoblepharidales</taxon>
        <taxon>Gonapodyaceae</taxon>
        <taxon>Gonapodya</taxon>
    </lineage>
</organism>
<sequence>MGFRHNNQLPGNHFRKDWQRRVKTWFDQPARKLRRRQARVAKAAAIAPRPVDGLIRPAVRGQTFKYNTKLRAGRGFTLDELKAAGIRRKEALSIGISVDHRRKNRSEEGLALNVERLQAYKTRLVVFPRKAKKPKAGDADAAAVAAATQLTTPILPVTNDKTQTEAPRAVVQDKLPAFFRLRKTWSDTRLSGKREKAEKK</sequence>
<dbReference type="STRING" id="1344416.A0A139ABR8"/>
<dbReference type="HAMAP" id="MF_00499">
    <property type="entry name" value="Ribosomal_eL13"/>
    <property type="match status" value="1"/>
</dbReference>
<dbReference type="Pfam" id="PF01294">
    <property type="entry name" value="Ribosomal_L13e"/>
    <property type="match status" value="1"/>
</dbReference>
<dbReference type="GO" id="GO:0003723">
    <property type="term" value="F:RNA binding"/>
    <property type="evidence" value="ECO:0007669"/>
    <property type="project" value="TreeGrafter"/>
</dbReference>
<name>A0A139ABR8_GONPJ</name>
<comment type="similarity">
    <text evidence="1 4">Belongs to the eukaryotic ribosomal protein eL13 family.</text>
</comment>
<keyword evidence="6" id="KW-1185">Reference proteome</keyword>
<dbReference type="InterPro" id="IPR001380">
    <property type="entry name" value="Ribosomal_eL13"/>
</dbReference>
<keyword evidence="3 4" id="KW-0687">Ribonucleoprotein</keyword>
<dbReference type="PANTHER" id="PTHR11722:SF0">
    <property type="entry name" value="LARGE RIBOSOMAL SUBUNIT PROTEIN EL13"/>
    <property type="match status" value="1"/>
</dbReference>
<evidence type="ECO:0000256" key="2">
    <source>
        <dbReference type="ARBA" id="ARBA00022980"/>
    </source>
</evidence>
<evidence type="ECO:0000256" key="3">
    <source>
        <dbReference type="ARBA" id="ARBA00023274"/>
    </source>
</evidence>
<dbReference type="GO" id="GO:0003735">
    <property type="term" value="F:structural constituent of ribosome"/>
    <property type="evidence" value="ECO:0007669"/>
    <property type="project" value="InterPro"/>
</dbReference>
<dbReference type="GO" id="GO:0030684">
    <property type="term" value="C:preribosome"/>
    <property type="evidence" value="ECO:0007669"/>
    <property type="project" value="EnsemblFungi"/>
</dbReference>
<dbReference type="EMBL" id="KQ965771">
    <property type="protein sequence ID" value="KXS14197.1"/>
    <property type="molecule type" value="Genomic_DNA"/>
</dbReference>
<dbReference type="GO" id="GO:0006412">
    <property type="term" value="P:translation"/>
    <property type="evidence" value="ECO:0007669"/>
    <property type="project" value="InterPro"/>
</dbReference>
<dbReference type="OMA" id="RQHRANK"/>
<dbReference type="GO" id="GO:0022625">
    <property type="term" value="C:cytosolic large ribosomal subunit"/>
    <property type="evidence" value="ECO:0007669"/>
    <property type="project" value="TreeGrafter"/>
</dbReference>
<dbReference type="PANTHER" id="PTHR11722">
    <property type="entry name" value="60S RIBOSOMAL PROTEIN L13"/>
    <property type="match status" value="1"/>
</dbReference>
<dbReference type="AlphaFoldDB" id="A0A139ABR8"/>
<dbReference type="OrthoDB" id="10264538at2759"/>
<evidence type="ECO:0000256" key="4">
    <source>
        <dbReference type="RuleBase" id="RU000572"/>
    </source>
</evidence>
<reference evidence="5 6" key="1">
    <citation type="journal article" date="2015" name="Genome Biol. Evol.">
        <title>Phylogenomic analyses indicate that early fungi evolved digesting cell walls of algal ancestors of land plants.</title>
        <authorList>
            <person name="Chang Y."/>
            <person name="Wang S."/>
            <person name="Sekimoto S."/>
            <person name="Aerts A.L."/>
            <person name="Choi C."/>
            <person name="Clum A."/>
            <person name="LaButti K.M."/>
            <person name="Lindquist E.A."/>
            <person name="Yee Ngan C."/>
            <person name="Ohm R.A."/>
            <person name="Salamov A.A."/>
            <person name="Grigoriev I.V."/>
            <person name="Spatafora J.W."/>
            <person name="Berbee M.L."/>
        </authorList>
    </citation>
    <scope>NUCLEOTIDE SEQUENCE [LARGE SCALE GENOMIC DNA]</scope>
    <source>
        <strain evidence="5 6">JEL478</strain>
    </source>
</reference>
<dbReference type="Proteomes" id="UP000070544">
    <property type="component" value="Unassembled WGS sequence"/>
</dbReference>
<proteinExistence type="inferred from homology"/>
<keyword evidence="2 4" id="KW-0689">Ribosomal protein</keyword>
<gene>
    <name evidence="5" type="ORF">M427DRAFT_355693</name>
</gene>
<dbReference type="InterPro" id="IPR018256">
    <property type="entry name" value="Ribosomal_eL13_CS"/>
</dbReference>
<accession>A0A139ABR8</accession>
<evidence type="ECO:0000256" key="1">
    <source>
        <dbReference type="ARBA" id="ARBA00005640"/>
    </source>
</evidence>